<protein>
    <submittedName>
        <fullName evidence="2">ATP-binding protein</fullName>
    </submittedName>
</protein>
<dbReference type="GO" id="GO:0016887">
    <property type="term" value="F:ATP hydrolysis activity"/>
    <property type="evidence" value="ECO:0007669"/>
    <property type="project" value="InterPro"/>
</dbReference>
<dbReference type="AlphaFoldDB" id="A0A9D2DJV5"/>
<comment type="caution">
    <text evidence="2">The sequence shown here is derived from an EMBL/GenBank/DDBJ whole genome shotgun (WGS) entry which is preliminary data.</text>
</comment>
<evidence type="ECO:0000259" key="1">
    <source>
        <dbReference type="Pfam" id="PF13401"/>
    </source>
</evidence>
<name>A0A9D2DJV5_9ACTN</name>
<dbReference type="GO" id="GO:0005524">
    <property type="term" value="F:ATP binding"/>
    <property type="evidence" value="ECO:0007669"/>
    <property type="project" value="UniProtKB-KW"/>
</dbReference>
<reference evidence="2" key="1">
    <citation type="journal article" date="2021" name="PeerJ">
        <title>Extensive microbial diversity within the chicken gut microbiome revealed by metagenomics and culture.</title>
        <authorList>
            <person name="Gilroy R."/>
            <person name="Ravi A."/>
            <person name="Getino M."/>
            <person name="Pursley I."/>
            <person name="Horton D.L."/>
            <person name="Alikhan N.F."/>
            <person name="Baker D."/>
            <person name="Gharbi K."/>
            <person name="Hall N."/>
            <person name="Watson M."/>
            <person name="Adriaenssens E.M."/>
            <person name="Foster-Nyarko E."/>
            <person name="Jarju S."/>
            <person name="Secka A."/>
            <person name="Antonio M."/>
            <person name="Oren A."/>
            <person name="Chaudhuri R.R."/>
            <person name="La Ragione R."/>
            <person name="Hildebrand F."/>
            <person name="Pallen M.J."/>
        </authorList>
    </citation>
    <scope>NUCLEOTIDE SEQUENCE</scope>
    <source>
        <strain evidence="2">ChiHecolR3B27-1887</strain>
    </source>
</reference>
<feature type="domain" description="ORC1/DEAH AAA+ ATPase" evidence="1">
    <location>
        <begin position="46"/>
        <end position="190"/>
    </location>
</feature>
<evidence type="ECO:0000313" key="3">
    <source>
        <dbReference type="Proteomes" id="UP000824029"/>
    </source>
</evidence>
<dbReference type="Gene3D" id="3.40.50.300">
    <property type="entry name" value="P-loop containing nucleotide triphosphate hydrolases"/>
    <property type="match status" value="1"/>
</dbReference>
<dbReference type="InterPro" id="IPR027417">
    <property type="entry name" value="P-loop_NTPase"/>
</dbReference>
<proteinExistence type="predicted"/>
<dbReference type="Proteomes" id="UP000824029">
    <property type="component" value="Unassembled WGS sequence"/>
</dbReference>
<sequence>MTVEEALRANPFTPVFGKVPPFMAGREVIIEAMISAFESNGNSPDLCSIFVGARGTGKTALLTYLSHEAQQYGWITADVTASSDMLDDILQRCRESAAHLTAPQPTRRLTGVEVAPIGGLSWENVSSAPGNWRTQMNALFEQLANTDTGVLITVDEVDPSLAEMAQLVTTYQHFVREGKKAALLMAGLPHRIFALLSGKSTSFLRRAARHDLGPIPRYEVEETFRLTVESAGKSIEDEALLAAVEAIDGFPFMLQLVGYRSWNSAGSSDVIGAEDVRRGIRLAREELGDRILGATLSELSKGDLAFLRAMAEDEADTARADLTARLGRTSSYVSSYKKRLLEAGVIEEPRPGVFKFALPGFREYLLEHA</sequence>
<gene>
    <name evidence="2" type="ORF">IAA22_04325</name>
</gene>
<dbReference type="PANTHER" id="PTHR34301">
    <property type="entry name" value="DNA-BINDING PROTEIN-RELATED"/>
    <property type="match status" value="1"/>
</dbReference>
<accession>A0A9D2DJV5</accession>
<dbReference type="SUPFAM" id="SSF52540">
    <property type="entry name" value="P-loop containing nucleoside triphosphate hydrolases"/>
    <property type="match status" value="1"/>
</dbReference>
<reference evidence="2" key="2">
    <citation type="submission" date="2021-04" db="EMBL/GenBank/DDBJ databases">
        <authorList>
            <person name="Gilroy R."/>
        </authorList>
    </citation>
    <scope>NUCLEOTIDE SEQUENCE</scope>
    <source>
        <strain evidence="2">ChiHecolR3B27-1887</strain>
    </source>
</reference>
<dbReference type="EMBL" id="DXBZ01000078">
    <property type="protein sequence ID" value="HIZ18320.1"/>
    <property type="molecule type" value="Genomic_DNA"/>
</dbReference>
<keyword evidence="2" id="KW-0067">ATP-binding</keyword>
<dbReference type="InterPro" id="IPR049945">
    <property type="entry name" value="AAA_22"/>
</dbReference>
<organism evidence="2 3">
    <name type="scientific">Candidatus Olsenella stercoravium</name>
    <dbReference type="NCBI Taxonomy" id="2838713"/>
    <lineage>
        <taxon>Bacteria</taxon>
        <taxon>Bacillati</taxon>
        <taxon>Actinomycetota</taxon>
        <taxon>Coriobacteriia</taxon>
        <taxon>Coriobacteriales</taxon>
        <taxon>Atopobiaceae</taxon>
        <taxon>Olsenella</taxon>
    </lineage>
</organism>
<dbReference type="PANTHER" id="PTHR34301:SF8">
    <property type="entry name" value="ATPASE DOMAIN-CONTAINING PROTEIN"/>
    <property type="match status" value="1"/>
</dbReference>
<evidence type="ECO:0000313" key="2">
    <source>
        <dbReference type="EMBL" id="HIZ18320.1"/>
    </source>
</evidence>
<keyword evidence="2" id="KW-0547">Nucleotide-binding</keyword>
<dbReference type="Pfam" id="PF13401">
    <property type="entry name" value="AAA_22"/>
    <property type="match status" value="1"/>
</dbReference>